<dbReference type="Proteomes" id="UP000326777">
    <property type="component" value="Genome"/>
</dbReference>
<organism evidence="1 2">
    <name type="scientific">Serratia phage Muldoon</name>
    <dbReference type="NCBI Taxonomy" id="2601678"/>
    <lineage>
        <taxon>Viruses</taxon>
        <taxon>Duplodnaviria</taxon>
        <taxon>Heunggongvirae</taxon>
        <taxon>Uroviricota</taxon>
        <taxon>Caudoviricetes</taxon>
        <taxon>Muldoonvirus</taxon>
        <taxon>Muldoonvirus muldoon</taxon>
    </lineage>
</organism>
<reference evidence="2" key="1">
    <citation type="submission" date="2019-06" db="EMBL/GenBank/DDBJ databases">
        <title>Complete genome sequence of Serratia marcescens phage Muldoon.</title>
        <authorList>
            <person name="Campbell S."/>
            <person name="Atkinson C."/>
            <person name="Moreland R."/>
            <person name="Liu M."/>
            <person name="Ramsey J."/>
            <person name="Leavitt J."/>
        </authorList>
    </citation>
    <scope>NUCLEOTIDE SEQUENCE [LARGE SCALE GENOMIC DNA]</scope>
</reference>
<protein>
    <submittedName>
        <fullName evidence="1">Uncharacterized protein</fullName>
    </submittedName>
</protein>
<keyword evidence="2" id="KW-1185">Reference proteome</keyword>
<proteinExistence type="predicted"/>
<evidence type="ECO:0000313" key="2">
    <source>
        <dbReference type="Proteomes" id="UP000326777"/>
    </source>
</evidence>
<dbReference type="EMBL" id="MN095771">
    <property type="protein sequence ID" value="QFR56182.1"/>
    <property type="molecule type" value="Genomic_DNA"/>
</dbReference>
<accession>A0A5P8PHJ0</accession>
<sequence>MNIRLVQYSHGEKTVLGDLYNVPDSELPKVNETVIVSGCESRVLSVIKSYEKAGTACVCWFEVDVT</sequence>
<name>A0A5P8PHJ0_9CAUD</name>
<gene>
    <name evidence="1" type="ORF">CPT_Muldoon_231</name>
</gene>
<evidence type="ECO:0000313" key="1">
    <source>
        <dbReference type="EMBL" id="QFR56182.1"/>
    </source>
</evidence>